<dbReference type="EMBL" id="ML975353">
    <property type="protein sequence ID" value="KAF1831839.1"/>
    <property type="molecule type" value="Genomic_DNA"/>
</dbReference>
<evidence type="ECO:0000313" key="7">
    <source>
        <dbReference type="EMBL" id="KAF1831839.1"/>
    </source>
</evidence>
<organism evidence="7 8">
    <name type="scientific">Decorospora gaudefroyi</name>
    <dbReference type="NCBI Taxonomy" id="184978"/>
    <lineage>
        <taxon>Eukaryota</taxon>
        <taxon>Fungi</taxon>
        <taxon>Dikarya</taxon>
        <taxon>Ascomycota</taxon>
        <taxon>Pezizomycotina</taxon>
        <taxon>Dothideomycetes</taxon>
        <taxon>Pleosporomycetidae</taxon>
        <taxon>Pleosporales</taxon>
        <taxon>Pleosporineae</taxon>
        <taxon>Pleosporaceae</taxon>
        <taxon>Decorospora</taxon>
    </lineage>
</organism>
<feature type="domain" description="Peptidase M28" evidence="6">
    <location>
        <begin position="353"/>
        <end position="534"/>
    </location>
</feature>
<protein>
    <submittedName>
        <fullName evidence="7">N-acetylated-alpha-linked acidic dipeptidase 2</fullName>
    </submittedName>
</protein>
<feature type="chain" id="PRO_5025343913" evidence="3">
    <location>
        <begin position="19"/>
        <end position="716"/>
    </location>
</feature>
<dbReference type="SUPFAM" id="SSF52025">
    <property type="entry name" value="PA domain"/>
    <property type="match status" value="1"/>
</dbReference>
<sequence>MKSTAFFLAAAAAAAVHACDKEHHFRHHERHLHVQQPRSQLDDIGASKRVFPPALTAHERVLIDSFDNTTVASWSRYYTHKRNLAGESDIVPKWTAERWGEYGFETRLDSYYVYLDYPVHQSLALHYGNGSMWEASLEEEVLEEDETTGYSDRVPAFHGYSGSGNVSAEYVYVGRGSQQDFHRLQSLGITLAGKIALAKYGGPFRGLKVKNAQAVGMIGAILFTDPGDDKTMIPPTYPTYPHGPARNPTSIQRGSVVDLSAYPGDPTTPGYPSKEGSERADTGTIPRIPSLPLSWVEARPLLVALNGCGVDAETVGRSNWVGGIEGVEYSSGPSGARVSMRNMMRGEMKWIHNTVGIVNGTDGDEVVIVGNHHDAWMIGGAADPHSGSAILVETARAIGALLKTGWKPKRTIVLCSWDAEEYGLVGSTEWVEEYIPWLKDSVVSYLNIDVGVAGTIPDFGASPDLHALTTATAQKVIWPHGNNRTVYDAWEEKAGEIDGLGAQSDYAAFVHRAGIASIDMGTTRAPTDPIYHSHSNFDSFHWMTTFADPGFVMHKSIGQFLTLMLFHLVDDEVLPLEPANYGVEMRAWFQELEQLVSEANATADVQLSALDDAVSVFEDSAREFNGQRAMANSSAALRAVNHKARDFGRAFIGQGGLPGRDFFQHLIFAPGIDTGYRPVMFPGVTEQVAAGKLALAQEYVGKTAKAVLAAASILRS</sequence>
<dbReference type="CDD" id="cd02121">
    <property type="entry name" value="PA_GCPII_like"/>
    <property type="match status" value="1"/>
</dbReference>
<dbReference type="InterPro" id="IPR003137">
    <property type="entry name" value="PA_domain"/>
</dbReference>
<dbReference type="Pfam" id="PF02225">
    <property type="entry name" value="PA"/>
    <property type="match status" value="1"/>
</dbReference>
<dbReference type="SUPFAM" id="SSF47672">
    <property type="entry name" value="Transferrin receptor-like dimerisation domain"/>
    <property type="match status" value="1"/>
</dbReference>
<evidence type="ECO:0000256" key="3">
    <source>
        <dbReference type="SAM" id="SignalP"/>
    </source>
</evidence>
<dbReference type="GO" id="GO:0004180">
    <property type="term" value="F:carboxypeptidase activity"/>
    <property type="evidence" value="ECO:0007669"/>
    <property type="project" value="TreeGrafter"/>
</dbReference>
<evidence type="ECO:0000259" key="6">
    <source>
        <dbReference type="Pfam" id="PF04389"/>
    </source>
</evidence>
<reference evidence="7" key="1">
    <citation type="submission" date="2020-01" db="EMBL/GenBank/DDBJ databases">
        <authorList>
            <consortium name="DOE Joint Genome Institute"/>
            <person name="Haridas S."/>
            <person name="Albert R."/>
            <person name="Binder M."/>
            <person name="Bloem J."/>
            <person name="Labutti K."/>
            <person name="Salamov A."/>
            <person name="Andreopoulos B."/>
            <person name="Baker S.E."/>
            <person name="Barry K."/>
            <person name="Bills G."/>
            <person name="Bluhm B.H."/>
            <person name="Cannon C."/>
            <person name="Castanera R."/>
            <person name="Culley D.E."/>
            <person name="Daum C."/>
            <person name="Ezra D."/>
            <person name="Gonzalez J.B."/>
            <person name="Henrissat B."/>
            <person name="Kuo A."/>
            <person name="Liang C."/>
            <person name="Lipzen A."/>
            <person name="Lutzoni F."/>
            <person name="Magnuson J."/>
            <person name="Mondo S."/>
            <person name="Nolan M."/>
            <person name="Ohm R."/>
            <person name="Pangilinan J."/>
            <person name="Park H.-J."/>
            <person name="Ramirez L."/>
            <person name="Alfaro M."/>
            <person name="Sun H."/>
            <person name="Tritt A."/>
            <person name="Yoshinaga Y."/>
            <person name="Zwiers L.-H."/>
            <person name="Turgeon B.G."/>
            <person name="Goodwin S.B."/>
            <person name="Spatafora J.W."/>
            <person name="Crous P.W."/>
            <person name="Grigoriev I.V."/>
        </authorList>
    </citation>
    <scope>NUCLEOTIDE SEQUENCE</scope>
    <source>
        <strain evidence="7">P77</strain>
    </source>
</reference>
<proteinExistence type="inferred from homology"/>
<dbReference type="FunFam" id="3.50.30.30:FF:000008">
    <property type="entry name" value="Glutamate carboxypeptidase 2"/>
    <property type="match status" value="1"/>
</dbReference>
<dbReference type="FunFam" id="3.40.630.10:FF:000101">
    <property type="entry name" value="N-acetylated alpha-linked acidic dipeptidase like 1"/>
    <property type="match status" value="1"/>
</dbReference>
<evidence type="ECO:0000256" key="2">
    <source>
        <dbReference type="SAM" id="MobiDB-lite"/>
    </source>
</evidence>
<dbReference type="Gene3D" id="3.50.30.30">
    <property type="match status" value="1"/>
</dbReference>
<dbReference type="Pfam" id="PF04389">
    <property type="entry name" value="Peptidase_M28"/>
    <property type="match status" value="1"/>
</dbReference>
<comment type="similarity">
    <text evidence="1">Belongs to the peptidase M28 family. M28B subfamily.</text>
</comment>
<dbReference type="Proteomes" id="UP000800040">
    <property type="component" value="Unassembled WGS sequence"/>
</dbReference>
<dbReference type="Gene3D" id="1.20.930.40">
    <property type="entry name" value="Transferrin receptor-like, dimerisation domain"/>
    <property type="match status" value="1"/>
</dbReference>
<dbReference type="InterPro" id="IPR007365">
    <property type="entry name" value="TFR-like_dimer_dom"/>
</dbReference>
<name>A0A6A5K498_9PLEO</name>
<feature type="signal peptide" evidence="3">
    <location>
        <begin position="1"/>
        <end position="18"/>
    </location>
</feature>
<dbReference type="PANTHER" id="PTHR10404">
    <property type="entry name" value="N-ACETYLATED-ALPHA-LINKED ACIDIC DIPEPTIDASE"/>
    <property type="match status" value="1"/>
</dbReference>
<keyword evidence="8" id="KW-1185">Reference proteome</keyword>
<dbReference type="SUPFAM" id="SSF53187">
    <property type="entry name" value="Zn-dependent exopeptidases"/>
    <property type="match status" value="1"/>
</dbReference>
<feature type="region of interest" description="Disordered" evidence="2">
    <location>
        <begin position="261"/>
        <end position="285"/>
    </location>
</feature>
<dbReference type="Gene3D" id="3.40.630.10">
    <property type="entry name" value="Zn peptidases"/>
    <property type="match status" value="1"/>
</dbReference>
<dbReference type="AlphaFoldDB" id="A0A6A5K498"/>
<feature type="domain" description="PA" evidence="4">
    <location>
        <begin position="168"/>
        <end position="231"/>
    </location>
</feature>
<accession>A0A6A5K498</accession>
<gene>
    <name evidence="7" type="ORF">BDW02DRAFT_641217</name>
</gene>
<evidence type="ECO:0000259" key="4">
    <source>
        <dbReference type="Pfam" id="PF02225"/>
    </source>
</evidence>
<dbReference type="InterPro" id="IPR007484">
    <property type="entry name" value="Peptidase_M28"/>
</dbReference>
<dbReference type="OrthoDB" id="5841748at2759"/>
<dbReference type="InterPro" id="IPR039373">
    <property type="entry name" value="Peptidase_M28B"/>
</dbReference>
<evidence type="ECO:0000313" key="8">
    <source>
        <dbReference type="Proteomes" id="UP000800040"/>
    </source>
</evidence>
<evidence type="ECO:0000256" key="1">
    <source>
        <dbReference type="ARBA" id="ARBA00005634"/>
    </source>
</evidence>
<feature type="domain" description="Transferrin receptor-like dimerisation" evidence="5">
    <location>
        <begin position="606"/>
        <end position="714"/>
    </location>
</feature>
<dbReference type="CDD" id="cd08022">
    <property type="entry name" value="M28_PSMA_like"/>
    <property type="match status" value="1"/>
</dbReference>
<dbReference type="Pfam" id="PF04253">
    <property type="entry name" value="TFR_dimer"/>
    <property type="match status" value="1"/>
</dbReference>
<dbReference type="InterPro" id="IPR036757">
    <property type="entry name" value="TFR-like_dimer_dom_sf"/>
</dbReference>
<dbReference type="PANTHER" id="PTHR10404:SF46">
    <property type="entry name" value="VACUOLAR PROTEIN SORTING-ASSOCIATED PROTEIN 70"/>
    <property type="match status" value="1"/>
</dbReference>
<evidence type="ECO:0000259" key="5">
    <source>
        <dbReference type="Pfam" id="PF04253"/>
    </source>
</evidence>
<dbReference type="InterPro" id="IPR046450">
    <property type="entry name" value="PA_dom_sf"/>
</dbReference>
<keyword evidence="3" id="KW-0732">Signal</keyword>